<evidence type="ECO:0000256" key="7">
    <source>
        <dbReference type="ARBA" id="ARBA00022763"/>
    </source>
</evidence>
<dbReference type="GO" id="GO:0003910">
    <property type="term" value="F:DNA ligase (ATP) activity"/>
    <property type="evidence" value="ECO:0007669"/>
    <property type="project" value="UniProtKB-EC"/>
</dbReference>
<dbReference type="SUPFAM" id="SSF56091">
    <property type="entry name" value="DNA ligase/mRNA capping enzyme, catalytic domain"/>
    <property type="match status" value="1"/>
</dbReference>
<dbReference type="Proteomes" id="UP000094828">
    <property type="component" value="Unassembled WGS sequence"/>
</dbReference>
<evidence type="ECO:0000256" key="11">
    <source>
        <dbReference type="ARBA" id="ARBA00023204"/>
    </source>
</evidence>
<evidence type="ECO:0000256" key="5">
    <source>
        <dbReference type="ARBA" id="ARBA00022723"/>
    </source>
</evidence>
<dbReference type="InterPro" id="IPR012310">
    <property type="entry name" value="DNA_ligase_ATP-dep_cent"/>
</dbReference>
<evidence type="ECO:0000256" key="14">
    <source>
        <dbReference type="SAM" id="MobiDB-lite"/>
    </source>
</evidence>
<accession>A0A1C3EFS8</accession>
<keyword evidence="3" id="KW-0132">Cell division</keyword>
<keyword evidence="11" id="KW-0234">DNA repair</keyword>
<evidence type="ECO:0000256" key="3">
    <source>
        <dbReference type="ARBA" id="ARBA00022618"/>
    </source>
</evidence>
<dbReference type="CDD" id="cd07972">
    <property type="entry name" value="OBF_DNA_ligase_Arch_LigB"/>
    <property type="match status" value="1"/>
</dbReference>
<evidence type="ECO:0000256" key="6">
    <source>
        <dbReference type="ARBA" id="ARBA00022741"/>
    </source>
</evidence>
<dbReference type="PANTHER" id="PTHR45674:SF13">
    <property type="entry name" value="DNA LIGASE-RELATED"/>
    <property type="match status" value="1"/>
</dbReference>
<dbReference type="Gene3D" id="3.30.470.30">
    <property type="entry name" value="DNA ligase/mRNA capping enzyme"/>
    <property type="match status" value="1"/>
</dbReference>
<keyword evidence="5" id="KW-0479">Metal-binding</keyword>
<keyword evidence="2 16" id="KW-0436">Ligase</keyword>
<dbReference type="InterPro" id="IPR012308">
    <property type="entry name" value="DNA_ligase_ATP-dep_N"/>
</dbReference>
<dbReference type="EMBL" id="LYDR01000071">
    <property type="protein sequence ID" value="ODA32095.1"/>
    <property type="molecule type" value="Genomic_DNA"/>
</dbReference>
<dbReference type="InterPro" id="IPR012340">
    <property type="entry name" value="NA-bd_OB-fold"/>
</dbReference>
<dbReference type="InterPro" id="IPR026333">
    <property type="entry name" value="ATP_dep_DNA_lig_pp_1105_fam"/>
</dbReference>
<gene>
    <name evidence="16" type="ORF">A6X21_21515</name>
</gene>
<dbReference type="OrthoDB" id="9767858at2"/>
<keyword evidence="7" id="KW-0227">DNA damage</keyword>
<evidence type="ECO:0000256" key="13">
    <source>
        <dbReference type="ARBA" id="ARBA00034003"/>
    </source>
</evidence>
<evidence type="ECO:0000313" key="17">
    <source>
        <dbReference type="Proteomes" id="UP000094828"/>
    </source>
</evidence>
<proteinExistence type="predicted"/>
<keyword evidence="6" id="KW-0547">Nucleotide-binding</keyword>
<protein>
    <recommendedName>
        <fullName evidence="1">DNA ligase (ATP)</fullName>
        <ecNumber evidence="1">6.5.1.1</ecNumber>
    </recommendedName>
</protein>
<keyword evidence="4" id="KW-0235">DNA replication</keyword>
<dbReference type="InterPro" id="IPR050191">
    <property type="entry name" value="ATP-dep_DNA_ligase"/>
</dbReference>
<keyword evidence="17" id="KW-1185">Reference proteome</keyword>
<dbReference type="GO" id="GO:0006281">
    <property type="term" value="P:DNA repair"/>
    <property type="evidence" value="ECO:0007669"/>
    <property type="project" value="UniProtKB-KW"/>
</dbReference>
<dbReference type="RefSeq" id="WP_068847629.1">
    <property type="nucleotide sequence ID" value="NZ_LYDR01000071.1"/>
</dbReference>
<keyword evidence="10" id="KW-0233">DNA recombination</keyword>
<dbReference type="GO" id="GO:0005524">
    <property type="term" value="F:ATP binding"/>
    <property type="evidence" value="ECO:0007669"/>
    <property type="project" value="UniProtKB-KW"/>
</dbReference>
<evidence type="ECO:0000256" key="2">
    <source>
        <dbReference type="ARBA" id="ARBA00022598"/>
    </source>
</evidence>
<dbReference type="SUPFAM" id="SSF50249">
    <property type="entry name" value="Nucleic acid-binding proteins"/>
    <property type="match status" value="1"/>
</dbReference>
<dbReference type="InterPro" id="IPR012309">
    <property type="entry name" value="DNA_ligase_ATP-dep_C"/>
</dbReference>
<comment type="catalytic activity">
    <reaction evidence="13">
        <text>ATP + (deoxyribonucleotide)n-3'-hydroxyl + 5'-phospho-(deoxyribonucleotide)m = (deoxyribonucleotide)n+m + AMP + diphosphate.</text>
        <dbReference type="EC" id="6.5.1.1"/>
    </reaction>
</comment>
<evidence type="ECO:0000256" key="1">
    <source>
        <dbReference type="ARBA" id="ARBA00012727"/>
    </source>
</evidence>
<dbReference type="Gene3D" id="2.40.50.140">
    <property type="entry name" value="Nucleic acid-binding proteins"/>
    <property type="match status" value="1"/>
</dbReference>
<keyword evidence="9" id="KW-0460">Magnesium</keyword>
<comment type="caution">
    <text evidence="16">The sequence shown here is derived from an EMBL/GenBank/DDBJ whole genome shotgun (WGS) entry which is preliminary data.</text>
</comment>
<dbReference type="GO" id="GO:0051301">
    <property type="term" value="P:cell division"/>
    <property type="evidence" value="ECO:0007669"/>
    <property type="project" value="UniProtKB-KW"/>
</dbReference>
<feature type="domain" description="ATP-dependent DNA ligase family profile" evidence="15">
    <location>
        <begin position="310"/>
        <end position="440"/>
    </location>
</feature>
<dbReference type="GO" id="GO:0046872">
    <property type="term" value="F:metal ion binding"/>
    <property type="evidence" value="ECO:0007669"/>
    <property type="project" value="UniProtKB-KW"/>
</dbReference>
<evidence type="ECO:0000256" key="8">
    <source>
        <dbReference type="ARBA" id="ARBA00022840"/>
    </source>
</evidence>
<dbReference type="GO" id="GO:0006310">
    <property type="term" value="P:DNA recombination"/>
    <property type="evidence" value="ECO:0007669"/>
    <property type="project" value="UniProtKB-KW"/>
</dbReference>
<dbReference type="Pfam" id="PF04679">
    <property type="entry name" value="DNA_ligase_A_C"/>
    <property type="match status" value="1"/>
</dbReference>
<dbReference type="NCBIfam" id="TIGR04120">
    <property type="entry name" value="DNA_lig_bact"/>
    <property type="match status" value="1"/>
</dbReference>
<organism evidence="16 17">
    <name type="scientific">Planctopirus hydrillae</name>
    <dbReference type="NCBI Taxonomy" id="1841610"/>
    <lineage>
        <taxon>Bacteria</taxon>
        <taxon>Pseudomonadati</taxon>
        <taxon>Planctomycetota</taxon>
        <taxon>Planctomycetia</taxon>
        <taxon>Planctomycetales</taxon>
        <taxon>Planctomycetaceae</taxon>
        <taxon>Planctopirus</taxon>
    </lineage>
</organism>
<dbReference type="NCBIfam" id="NF006701">
    <property type="entry name" value="PRK09247.1"/>
    <property type="match status" value="1"/>
</dbReference>
<evidence type="ECO:0000256" key="12">
    <source>
        <dbReference type="ARBA" id="ARBA00023306"/>
    </source>
</evidence>
<name>A0A1C3EFS8_9PLAN</name>
<evidence type="ECO:0000256" key="10">
    <source>
        <dbReference type="ARBA" id="ARBA00023172"/>
    </source>
</evidence>
<evidence type="ECO:0000313" key="16">
    <source>
        <dbReference type="EMBL" id="ODA32095.1"/>
    </source>
</evidence>
<dbReference type="InterPro" id="IPR036599">
    <property type="entry name" value="DNA_ligase_N_sf"/>
</dbReference>
<keyword evidence="8" id="KW-0067">ATP-binding</keyword>
<sequence length="584" mass="67102">MRRFSQLFKELDATTRTSEKLAALERYFAQAEPVDAAWAVWFLSGHRPAQPVPVKRLRLWAAELAELPEWLFAECYEAVGDLAETIALLLPPPQESEERPFSWWITQVLLKLRNAGEAEQKLMLKHAWRSLGTTERFVWNKLMTGGFRVGVSQQLIVRAISQVTGIAVPILSHRLMGNWQPTSESYRALIEPGGQELNISQPYPFCLAYPLEDEIQTLGATSEWQAEWKWDGIRAQVIHRQVIGLNGSEVFIWSRGEELITEAFPELIPEIEQLPLGTVLDGEILIIKEGQLQPFSQLQRRIGRKTVGKKLQQDVPAGMMIFDLLEHEGQDLRNEPLVRRRELLEKLFEGLPLARLQLAPLIHELTWEAMSNVRATSRERGVEGLMLKRKSSTYQAGRVRGDWWKWKIEPMTIDAVLVYAQRGHGRRASLYSDYTFAVWEGDVLVPFAKAYSGLTDDEMREVDKFVREHAIEKFGPVCSVKAELVFEIGFESLQESPRHKSGIAVRFPRMLRWRRDKTPLQADRMEEIRQMLRTMKRRDDPQGEESAPLVARRKLKAPQSTRAESQLLLFGDDFDLTDDDQPEA</sequence>
<reference evidence="16 17" key="1">
    <citation type="submission" date="2016-05" db="EMBL/GenBank/DDBJ databases">
        <title>Genomic and physiological characterization of Planctopirus sp. isolated from fresh water lake.</title>
        <authorList>
            <person name="Subhash Y."/>
            <person name="Ramana C."/>
        </authorList>
    </citation>
    <scope>NUCLEOTIDE SEQUENCE [LARGE SCALE GENOMIC DNA]</scope>
    <source>
        <strain evidence="16 17">JC280</strain>
    </source>
</reference>
<dbReference type="EC" id="6.5.1.1" evidence="1"/>
<dbReference type="STRING" id="1841610.A6X21_21515"/>
<dbReference type="PANTHER" id="PTHR45674">
    <property type="entry name" value="DNA LIGASE 1/3 FAMILY MEMBER"/>
    <property type="match status" value="1"/>
</dbReference>
<feature type="region of interest" description="Disordered" evidence="14">
    <location>
        <begin position="534"/>
        <end position="566"/>
    </location>
</feature>
<evidence type="ECO:0000256" key="4">
    <source>
        <dbReference type="ARBA" id="ARBA00022705"/>
    </source>
</evidence>
<dbReference type="InterPro" id="IPR016059">
    <property type="entry name" value="DNA_ligase_ATP-dep_CS"/>
</dbReference>
<dbReference type="PROSITE" id="PS50160">
    <property type="entry name" value="DNA_LIGASE_A3"/>
    <property type="match status" value="1"/>
</dbReference>
<evidence type="ECO:0000256" key="9">
    <source>
        <dbReference type="ARBA" id="ARBA00022842"/>
    </source>
</evidence>
<dbReference type="AlphaFoldDB" id="A0A1C3EFS8"/>
<keyword evidence="12" id="KW-0131">Cell cycle</keyword>
<dbReference type="GO" id="GO:0006260">
    <property type="term" value="P:DNA replication"/>
    <property type="evidence" value="ECO:0007669"/>
    <property type="project" value="UniProtKB-KW"/>
</dbReference>
<dbReference type="Pfam" id="PF04675">
    <property type="entry name" value="DNA_ligase_A_N"/>
    <property type="match status" value="1"/>
</dbReference>
<dbReference type="CDD" id="cd07897">
    <property type="entry name" value="Adenylation_DNA_ligase_Bac1"/>
    <property type="match status" value="1"/>
</dbReference>
<dbReference type="GO" id="GO:0003677">
    <property type="term" value="F:DNA binding"/>
    <property type="evidence" value="ECO:0007669"/>
    <property type="project" value="InterPro"/>
</dbReference>
<dbReference type="PROSITE" id="PS00697">
    <property type="entry name" value="DNA_LIGASE_A1"/>
    <property type="match status" value="1"/>
</dbReference>
<evidence type="ECO:0000259" key="15">
    <source>
        <dbReference type="PROSITE" id="PS50160"/>
    </source>
</evidence>
<dbReference type="Pfam" id="PF01068">
    <property type="entry name" value="DNA_ligase_A_M"/>
    <property type="match status" value="1"/>
</dbReference>
<dbReference type="Gene3D" id="1.10.3260.10">
    <property type="entry name" value="DNA ligase, ATP-dependent, N-terminal domain"/>
    <property type="match status" value="1"/>
</dbReference>